<evidence type="ECO:0000313" key="3">
    <source>
        <dbReference type="Proteomes" id="UP000693946"/>
    </source>
</evidence>
<gene>
    <name evidence="2" type="ORF">JOB18_040309</name>
</gene>
<dbReference type="EMBL" id="JAGKHQ010000021">
    <property type="protein sequence ID" value="KAG7475907.1"/>
    <property type="molecule type" value="Genomic_DNA"/>
</dbReference>
<name>A0AAV6PWZ7_SOLSE</name>
<feature type="region of interest" description="Disordered" evidence="1">
    <location>
        <begin position="31"/>
        <end position="57"/>
    </location>
</feature>
<evidence type="ECO:0000256" key="1">
    <source>
        <dbReference type="SAM" id="MobiDB-lite"/>
    </source>
</evidence>
<comment type="caution">
    <text evidence="2">The sequence shown here is derived from an EMBL/GenBank/DDBJ whole genome shotgun (WGS) entry which is preliminary data.</text>
</comment>
<dbReference type="AlphaFoldDB" id="A0AAV6PWZ7"/>
<dbReference type="Proteomes" id="UP000693946">
    <property type="component" value="Linkage Group LG9"/>
</dbReference>
<reference evidence="2 3" key="1">
    <citation type="journal article" date="2021" name="Sci. Rep.">
        <title>Chromosome anchoring in Senegalese sole (Solea senegalensis) reveals sex-associated markers and genome rearrangements in flatfish.</title>
        <authorList>
            <person name="Guerrero-Cozar I."/>
            <person name="Gomez-Garrido J."/>
            <person name="Berbel C."/>
            <person name="Martinez-Blanch J.F."/>
            <person name="Alioto T."/>
            <person name="Claros M.G."/>
            <person name="Gagnaire P.A."/>
            <person name="Manchado M."/>
        </authorList>
    </citation>
    <scope>NUCLEOTIDE SEQUENCE [LARGE SCALE GENOMIC DNA]</scope>
    <source>
        <strain evidence="2">Sse05_10M</strain>
    </source>
</reference>
<evidence type="ECO:0000313" key="2">
    <source>
        <dbReference type="EMBL" id="KAG7475907.1"/>
    </source>
</evidence>
<proteinExistence type="predicted"/>
<keyword evidence="3" id="KW-1185">Reference proteome</keyword>
<protein>
    <submittedName>
        <fullName evidence="2">Uncharacterized protein</fullName>
    </submittedName>
</protein>
<accession>A0AAV6PWZ7</accession>
<feature type="compositionally biased region" description="Basic and acidic residues" evidence="1">
    <location>
        <begin position="31"/>
        <end position="46"/>
    </location>
</feature>
<sequence>MCESVQRLVSTLRDNTQTSLHYREQTHTLNRDRNLKCGQRGEEADPRSAAVTASGEEKEEWSNINVCLSRTKMLKFCRAE</sequence>
<organism evidence="2 3">
    <name type="scientific">Solea senegalensis</name>
    <name type="common">Senegalese sole</name>
    <dbReference type="NCBI Taxonomy" id="28829"/>
    <lineage>
        <taxon>Eukaryota</taxon>
        <taxon>Metazoa</taxon>
        <taxon>Chordata</taxon>
        <taxon>Craniata</taxon>
        <taxon>Vertebrata</taxon>
        <taxon>Euteleostomi</taxon>
        <taxon>Actinopterygii</taxon>
        <taxon>Neopterygii</taxon>
        <taxon>Teleostei</taxon>
        <taxon>Neoteleostei</taxon>
        <taxon>Acanthomorphata</taxon>
        <taxon>Carangaria</taxon>
        <taxon>Pleuronectiformes</taxon>
        <taxon>Pleuronectoidei</taxon>
        <taxon>Soleidae</taxon>
        <taxon>Solea</taxon>
    </lineage>
</organism>